<evidence type="ECO:0000256" key="1">
    <source>
        <dbReference type="ARBA" id="ARBA00022741"/>
    </source>
</evidence>
<sequence>MKLDSDVPRMANVSKSDWHMLCVFWGGEGRGRDRDLVSRKLEYARDGKLERQAQDRVHKIGQYKPIRIVRIVIKNRAEERILRLQEKKELAFEWTVGDGSSEALGKLGGEDLRYMFQA</sequence>
<keyword evidence="5" id="KW-1185">Reference proteome</keyword>
<keyword evidence="3" id="KW-0067">ATP-binding</keyword>
<proteinExistence type="predicted"/>
<dbReference type="PANTHER" id="PTHR45626:SF12">
    <property type="entry name" value="DNA REPAIR PROTEIN RAD16"/>
    <property type="match status" value="1"/>
</dbReference>
<evidence type="ECO:0000313" key="4">
    <source>
        <dbReference type="EMBL" id="KAL3502940.1"/>
    </source>
</evidence>
<reference evidence="4 5" key="1">
    <citation type="submission" date="2024-11" db="EMBL/GenBank/DDBJ databases">
        <title>A near-complete genome assembly of Cinchona calisaya.</title>
        <authorList>
            <person name="Lian D.C."/>
            <person name="Zhao X.W."/>
            <person name="Wei L."/>
        </authorList>
    </citation>
    <scope>NUCLEOTIDE SEQUENCE [LARGE SCALE GENOMIC DNA]</scope>
    <source>
        <tissue evidence="4">Nenye</tissue>
    </source>
</reference>
<dbReference type="InterPro" id="IPR027417">
    <property type="entry name" value="P-loop_NTPase"/>
</dbReference>
<evidence type="ECO:0000313" key="5">
    <source>
        <dbReference type="Proteomes" id="UP001630127"/>
    </source>
</evidence>
<evidence type="ECO:0000256" key="2">
    <source>
        <dbReference type="ARBA" id="ARBA00022801"/>
    </source>
</evidence>
<name>A0ABD2Y7F1_9GENT</name>
<dbReference type="Proteomes" id="UP001630127">
    <property type="component" value="Unassembled WGS sequence"/>
</dbReference>
<dbReference type="SUPFAM" id="SSF52540">
    <property type="entry name" value="P-loop containing nucleoside triphosphate hydrolases"/>
    <property type="match status" value="1"/>
</dbReference>
<dbReference type="Gene3D" id="3.40.50.300">
    <property type="entry name" value="P-loop containing nucleotide triphosphate hydrolases"/>
    <property type="match status" value="1"/>
</dbReference>
<dbReference type="InterPro" id="IPR050628">
    <property type="entry name" value="SNF2_RAD54_helicase_TF"/>
</dbReference>
<dbReference type="GO" id="GO:0016787">
    <property type="term" value="F:hydrolase activity"/>
    <property type="evidence" value="ECO:0007669"/>
    <property type="project" value="UniProtKB-KW"/>
</dbReference>
<comment type="caution">
    <text evidence="4">The sequence shown here is derived from an EMBL/GenBank/DDBJ whole genome shotgun (WGS) entry which is preliminary data.</text>
</comment>
<organism evidence="4 5">
    <name type="scientific">Cinchona calisaya</name>
    <dbReference type="NCBI Taxonomy" id="153742"/>
    <lineage>
        <taxon>Eukaryota</taxon>
        <taxon>Viridiplantae</taxon>
        <taxon>Streptophyta</taxon>
        <taxon>Embryophyta</taxon>
        <taxon>Tracheophyta</taxon>
        <taxon>Spermatophyta</taxon>
        <taxon>Magnoliopsida</taxon>
        <taxon>eudicotyledons</taxon>
        <taxon>Gunneridae</taxon>
        <taxon>Pentapetalae</taxon>
        <taxon>asterids</taxon>
        <taxon>lamiids</taxon>
        <taxon>Gentianales</taxon>
        <taxon>Rubiaceae</taxon>
        <taxon>Cinchonoideae</taxon>
        <taxon>Cinchoneae</taxon>
        <taxon>Cinchona</taxon>
    </lineage>
</organism>
<protein>
    <submittedName>
        <fullName evidence="4">Uncharacterized protein</fullName>
    </submittedName>
</protein>
<dbReference type="AlphaFoldDB" id="A0ABD2Y7F1"/>
<keyword evidence="1" id="KW-0547">Nucleotide-binding</keyword>
<gene>
    <name evidence="4" type="ORF">ACH5RR_037389</name>
</gene>
<evidence type="ECO:0000256" key="3">
    <source>
        <dbReference type="ARBA" id="ARBA00022840"/>
    </source>
</evidence>
<keyword evidence="2" id="KW-0378">Hydrolase</keyword>
<dbReference type="EMBL" id="JBJUIK010000015">
    <property type="protein sequence ID" value="KAL3502940.1"/>
    <property type="molecule type" value="Genomic_DNA"/>
</dbReference>
<dbReference type="GO" id="GO:0005524">
    <property type="term" value="F:ATP binding"/>
    <property type="evidence" value="ECO:0007669"/>
    <property type="project" value="UniProtKB-KW"/>
</dbReference>
<accession>A0ABD2Y7F1</accession>
<dbReference type="PANTHER" id="PTHR45626">
    <property type="entry name" value="TRANSCRIPTION TERMINATION FACTOR 2-RELATED"/>
    <property type="match status" value="1"/>
</dbReference>